<name>A0A7I7JZC6_9MYCO</name>
<dbReference type="EMBL" id="AP022563">
    <property type="protein sequence ID" value="BBX17237.1"/>
    <property type="molecule type" value="Genomic_DNA"/>
</dbReference>
<sequence>MTTVAWRPQRAVARLALRQIRLGAVIVAAVCAVMSAVVALQYRETFQGALDQGSLRALVENPAIRVLFGPAVALDDPGGFTVWRTGTPLMVLASVWVLLAATRITRGEEDAGRWQLLLSGPVRPIDAAARCLAVLTGAALLISVAVAGAMLAADTQLSGSVVYATGMFGVVAAFAALGLLTAQVATNRATAVGLAVAGLMAALLLRMVADGVAPLSWLAWLSPFGLVARAAPYADNDPVPLAVLIATATLTAVVALAAARRDLDSGWLRVRTRRRPHTALLGSIAAFAVRRAIRPLAGWGLGIGVYFAVIGAMTASVLAFFDDNPRFGQLASTAGFVGLDSAGGFAAALFNILPLATGLYAAARLATFVAEERARRWTLLLATDVSRMTLIRNEITAALLGVLVLHAIAALAMWIGAEVTGAPLTAVDALAGALNTAPIAGLALGAAALAAGWAPAMVGLWGAVPVVGGFLVGVVSQSTGAPQWVTNVSPFTHATAVPLDSPHLTALGVMIALGAAAAALGVAGFNRRDLVT</sequence>
<dbReference type="Proteomes" id="UP000467006">
    <property type="component" value="Chromosome"/>
</dbReference>
<dbReference type="KEGG" id="mdu:MDUV_20970"/>
<organism evidence="1 2">
    <name type="scientific">Mycolicibacterium duvalii</name>
    <dbReference type="NCBI Taxonomy" id="39688"/>
    <lineage>
        <taxon>Bacteria</taxon>
        <taxon>Bacillati</taxon>
        <taxon>Actinomycetota</taxon>
        <taxon>Actinomycetes</taxon>
        <taxon>Mycobacteriales</taxon>
        <taxon>Mycobacteriaceae</taxon>
        <taxon>Mycolicibacterium</taxon>
    </lineage>
</organism>
<dbReference type="RefSeq" id="WP_098001863.1">
    <property type="nucleotide sequence ID" value="NZ_AP022563.1"/>
</dbReference>
<evidence type="ECO:0000313" key="1">
    <source>
        <dbReference type="EMBL" id="BBX17237.1"/>
    </source>
</evidence>
<dbReference type="AlphaFoldDB" id="A0A7I7JZC6"/>
<reference evidence="1 2" key="1">
    <citation type="journal article" date="2019" name="Emerg. Microbes Infect.">
        <title>Comprehensive subspecies identification of 175 nontuberculous mycobacteria species based on 7547 genomic profiles.</title>
        <authorList>
            <person name="Matsumoto Y."/>
            <person name="Kinjo T."/>
            <person name="Motooka D."/>
            <person name="Nabeya D."/>
            <person name="Jung N."/>
            <person name="Uechi K."/>
            <person name="Horii T."/>
            <person name="Iida T."/>
            <person name="Fujita J."/>
            <person name="Nakamura S."/>
        </authorList>
    </citation>
    <scope>NUCLEOTIDE SEQUENCE [LARGE SCALE GENOMIC DNA]</scope>
    <source>
        <strain evidence="1 2">JCM 6396</strain>
    </source>
</reference>
<gene>
    <name evidence="1" type="ORF">MDUV_20970</name>
</gene>
<accession>A0A7I7JZC6</accession>
<protein>
    <submittedName>
        <fullName evidence="1">Exporter of polyketide antibiotics</fullName>
    </submittedName>
</protein>
<keyword evidence="2" id="KW-1185">Reference proteome</keyword>
<proteinExistence type="predicted"/>
<evidence type="ECO:0000313" key="2">
    <source>
        <dbReference type="Proteomes" id="UP000467006"/>
    </source>
</evidence>
<dbReference type="OrthoDB" id="2014935at2"/>